<evidence type="ECO:0000256" key="1">
    <source>
        <dbReference type="SAM" id="Coils"/>
    </source>
</evidence>
<feature type="region of interest" description="Disordered" evidence="2">
    <location>
        <begin position="1"/>
        <end position="140"/>
    </location>
</feature>
<dbReference type="Pfam" id="PF08647">
    <property type="entry name" value="BRE1"/>
    <property type="match status" value="1"/>
</dbReference>
<gene>
    <name evidence="3" type="primary">CCDC40</name>
</gene>
<feature type="coiled-coil region" evidence="1">
    <location>
        <begin position="1014"/>
        <end position="1076"/>
    </location>
</feature>
<dbReference type="GO" id="GO:0035082">
    <property type="term" value="P:axoneme assembly"/>
    <property type="evidence" value="ECO:0007669"/>
    <property type="project" value="InterPro"/>
</dbReference>
<feature type="compositionally biased region" description="Acidic residues" evidence="2">
    <location>
        <begin position="282"/>
        <end position="291"/>
    </location>
</feature>
<dbReference type="Ensembl" id="ENSCPRT00005030344.1">
    <property type="protein sequence ID" value="ENSCPRP00005025976.1"/>
    <property type="gene ID" value="ENSCPRG00005018028.1"/>
</dbReference>
<dbReference type="GO" id="GO:0060287">
    <property type="term" value="P:epithelial cilium movement involved in determination of left/right asymmetry"/>
    <property type="evidence" value="ECO:0007669"/>
    <property type="project" value="TreeGrafter"/>
</dbReference>
<dbReference type="AlphaFoldDB" id="A0A7M4FM11"/>
<dbReference type="GO" id="GO:0005576">
    <property type="term" value="C:extracellular region"/>
    <property type="evidence" value="ECO:0007669"/>
    <property type="project" value="GOC"/>
</dbReference>
<evidence type="ECO:0000313" key="3">
    <source>
        <dbReference type="Ensembl" id="ENSCPRP00005025976.1"/>
    </source>
</evidence>
<dbReference type="PANTHER" id="PTHR16275">
    <property type="entry name" value="COILED-COIL DOMAIN-CONTAINING PROTEIN 40"/>
    <property type="match status" value="1"/>
</dbReference>
<feature type="compositionally biased region" description="Basic and acidic residues" evidence="2">
    <location>
        <begin position="125"/>
        <end position="134"/>
    </location>
</feature>
<feature type="region of interest" description="Disordered" evidence="2">
    <location>
        <begin position="265"/>
        <end position="291"/>
    </location>
</feature>
<feature type="compositionally biased region" description="Basic and acidic residues" evidence="2">
    <location>
        <begin position="266"/>
        <end position="281"/>
    </location>
</feature>
<feature type="coiled-coil region" evidence="1">
    <location>
        <begin position="775"/>
        <end position="858"/>
    </location>
</feature>
<feature type="coiled-coil region" evidence="1">
    <location>
        <begin position="891"/>
        <end position="972"/>
    </location>
</feature>
<keyword evidence="1" id="KW-0175">Coiled coil</keyword>
<dbReference type="PANTHER" id="PTHR16275:SF8">
    <property type="entry name" value="COILED-COIL DOMAIN-CONTAINING PROTEIN 40"/>
    <property type="match status" value="1"/>
</dbReference>
<feature type="coiled-coil region" evidence="1">
    <location>
        <begin position="439"/>
        <end position="482"/>
    </location>
</feature>
<name>A0A7M4FM11_CROPO</name>
<evidence type="ECO:0000256" key="2">
    <source>
        <dbReference type="SAM" id="MobiDB-lite"/>
    </source>
</evidence>
<feature type="region of interest" description="Disordered" evidence="2">
    <location>
        <begin position="1097"/>
        <end position="1128"/>
    </location>
</feature>
<dbReference type="GO" id="GO:0005929">
    <property type="term" value="C:cilium"/>
    <property type="evidence" value="ECO:0007669"/>
    <property type="project" value="TreeGrafter"/>
</dbReference>
<dbReference type="Proteomes" id="UP000594220">
    <property type="component" value="Unplaced"/>
</dbReference>
<feature type="coiled-coil region" evidence="1">
    <location>
        <begin position="700"/>
        <end position="727"/>
    </location>
</feature>
<accession>A0A7M4FM11</accession>
<organism evidence="3 4">
    <name type="scientific">Crocodylus porosus</name>
    <name type="common">Saltwater crocodile</name>
    <name type="synonym">Estuarine crocodile</name>
    <dbReference type="NCBI Taxonomy" id="8502"/>
    <lineage>
        <taxon>Eukaryota</taxon>
        <taxon>Metazoa</taxon>
        <taxon>Chordata</taxon>
        <taxon>Craniata</taxon>
        <taxon>Vertebrata</taxon>
        <taxon>Euteleostomi</taxon>
        <taxon>Archelosauria</taxon>
        <taxon>Archosauria</taxon>
        <taxon>Crocodylia</taxon>
        <taxon>Longirostres</taxon>
        <taxon>Crocodylidae</taxon>
        <taxon>Crocodylus</taxon>
    </lineage>
</organism>
<keyword evidence="4" id="KW-1185">Reference proteome</keyword>
<sequence length="1128" mass="128459">MCGPHGRGNARWGASCPGTSAIPLARRPLGSALPGMLQESSIPESEPGSIPEEGEEEQQRHPEGNGLVQAQSSPDGKEETDGVPAEETGIALTPAEQDAVETPEPPAVVMQLDTGDDEEGLEPVPAEHPEERSIPIKQDVPGVVEQEVFGAPEQEPEQAVFGEPRQGDLGFSLDSPRFSSEEDKSSEDFPDEVGVESLPFSQSNLEQLVIHSGSQSHTSSLASPQWSASSVGVEVHVESVLDTGVAIPSAYPEADFQQFHPQIGERGSRQEKREEEVHAADEEAGTEGSEAVEETQLIVLDPEHPLMKRFQAALKNYLTKQMAKVNLDLRELKEATKKGKLQREELGVVLYGVQQQLARLQMELEKNHSRHSQIAMVRRQLEDELQDLRTMYKKACQNTQDERRRVSALQTEVENLALNLFYMQNMGQDVRDDISVMKRAVKKAEVEQMQAEVEKKKQDLHVDHLTRKVSELQEQIALYKAQCIAQAEDTRLTRQAVSEACMEIQAINLEKKQLMQQWNSSLTGMKRRDEAYTAMQEALRQSRHQLTSMEMEIEIYKKSITKEEERNELLATILNRSENDANMSRKLIAQCLAKQDALQVEFSTYTRALHETEQALGRASLDQATRLNELGIVKKEIEKETECKQEVENEIMAKLQDQLMSSKAAKYFSQLAAKLQMRKMDLEMHFSKVDNDTAQVTLDITHTNCRLSTLQKTLSELEKETKMINDLVSHSEIEIAKRNQLIERKQGIINLYNKKMETMISQLGGQELGPLEIEINSLTKQIDEYNSEVMTLQKYWLQLQKQLVKLTQEQEEQLVSLDMLKKEITIRQQKKVRIENEIQQEKNEQKDIERHMRNMSNDMIKLNMLISKNSNSSQELQHGNTITENEFVRSLKAAEKESIEMQEKLDRLSEEKERLLNSLVEAEHQIMLWEKKIQLAKEMRATVDSETGQGEIRAMRAEIHRMQVRYSQLTKQQEKMIRDMEAAVSRRETITTQGEGQSKVDKKQITKSDFHYKKQELRRKISETQKSAQDCNKTILELENTQASLSTALLEKQQQISSLQAESSGLDLDIEQLQDKKLWRRIKLEHQADSRHVCTHPFKEPFRNRGLPDPAEAPAGSQGRKIHLPVPE</sequence>
<protein>
    <submittedName>
        <fullName evidence="3">Coiled-coil domain 40 molecular ruler complex subunit</fullName>
    </submittedName>
</protein>
<dbReference type="GO" id="GO:0005737">
    <property type="term" value="C:cytoplasm"/>
    <property type="evidence" value="ECO:0007669"/>
    <property type="project" value="TreeGrafter"/>
</dbReference>
<feature type="region of interest" description="Disordered" evidence="2">
    <location>
        <begin position="152"/>
        <end position="198"/>
    </location>
</feature>
<proteinExistence type="predicted"/>
<dbReference type="GO" id="GO:0001947">
    <property type="term" value="P:heart looping"/>
    <property type="evidence" value="ECO:0007669"/>
    <property type="project" value="TreeGrafter"/>
</dbReference>
<dbReference type="GeneTree" id="ENSGT00440000035688"/>
<reference evidence="3" key="2">
    <citation type="submission" date="2025-09" db="UniProtKB">
        <authorList>
            <consortium name="Ensembl"/>
        </authorList>
    </citation>
    <scope>IDENTIFICATION</scope>
</reference>
<dbReference type="InterPro" id="IPR037386">
    <property type="entry name" value="CCDC40"/>
</dbReference>
<evidence type="ECO:0000313" key="4">
    <source>
        <dbReference type="Proteomes" id="UP000594220"/>
    </source>
</evidence>
<feature type="compositionally biased region" description="Low complexity" evidence="2">
    <location>
        <begin position="39"/>
        <end position="51"/>
    </location>
</feature>
<reference evidence="3" key="1">
    <citation type="submission" date="2025-08" db="UniProtKB">
        <authorList>
            <consortium name="Ensembl"/>
        </authorList>
    </citation>
    <scope>IDENTIFICATION</scope>
</reference>